<gene>
    <name evidence="2" type="ORF">A9460_01795</name>
    <name evidence="3" type="ORF">FVD15_00710</name>
</gene>
<dbReference type="Pfam" id="PF05704">
    <property type="entry name" value="Caps_synth"/>
    <property type="match status" value="1"/>
</dbReference>
<protein>
    <submittedName>
        <fullName evidence="2">Glycosyltransferase</fullName>
    </submittedName>
</protein>
<proteinExistence type="predicted"/>
<dbReference type="SUPFAM" id="SSF53448">
    <property type="entry name" value="Nucleotide-diphospho-sugar transferases"/>
    <property type="match status" value="2"/>
</dbReference>
<reference evidence="3 5" key="2">
    <citation type="submission" date="2019-08" db="EMBL/GenBank/DDBJ databases">
        <title>Rapid identification of Enteric Bacteria from Whole Genome Sequences (WGS) using Average Nucleotide Identity (ANI).</title>
        <authorList>
            <person name="Lane C."/>
        </authorList>
    </citation>
    <scope>NUCLEOTIDE SEQUENCE [LARGE SCALE GENOMIC DNA]</scope>
    <source>
        <strain evidence="3 5">2010D-8464</strain>
    </source>
</reference>
<dbReference type="PANTHER" id="PTHR22916:SF3">
    <property type="entry name" value="UDP-GLCNAC:BETAGAL BETA-1,3-N-ACETYLGLUCOSAMINYLTRANSFERASE-LIKE PROTEIN 1"/>
    <property type="match status" value="1"/>
</dbReference>
<dbReference type="Proteomes" id="UP000293421">
    <property type="component" value="Chromosome"/>
</dbReference>
<evidence type="ECO:0000313" key="3">
    <source>
        <dbReference type="EMBL" id="TXK71390.1"/>
    </source>
</evidence>
<dbReference type="Gene3D" id="3.90.550.20">
    <property type="match status" value="1"/>
</dbReference>
<dbReference type="PANTHER" id="PTHR22916">
    <property type="entry name" value="GLYCOSYLTRANSFERASE"/>
    <property type="match status" value="1"/>
</dbReference>
<dbReference type="EMBL" id="CP037746">
    <property type="protein sequence ID" value="QBL13127.1"/>
    <property type="molecule type" value="Genomic_DNA"/>
</dbReference>
<reference evidence="2 4" key="1">
    <citation type="submission" date="2019-02" db="EMBL/GenBank/DDBJ databases">
        <title>Use of ANI for Rapid Identification of Enteric Bacteria.</title>
        <authorList>
            <person name="Pruckler J."/>
            <person name="Lane C."/>
            <person name="Aubert R."/>
        </authorList>
    </citation>
    <scope>NUCLEOTIDE SEQUENCE [LARGE SCALE GENOMIC DNA]</scope>
    <source>
        <strain evidence="2 4">2014D-0083</strain>
    </source>
</reference>
<dbReference type="Gene3D" id="3.90.550.10">
    <property type="entry name" value="Spore Coat Polysaccharide Biosynthesis Protein SpsA, Chain A"/>
    <property type="match status" value="2"/>
</dbReference>
<evidence type="ECO:0000313" key="5">
    <source>
        <dbReference type="Proteomes" id="UP000321325"/>
    </source>
</evidence>
<dbReference type="InterPro" id="IPR001173">
    <property type="entry name" value="Glyco_trans_2-like"/>
</dbReference>
<evidence type="ECO:0000313" key="2">
    <source>
        <dbReference type="EMBL" id="QBL13127.1"/>
    </source>
</evidence>
<dbReference type="EMBL" id="VRMB01000004">
    <property type="protein sequence ID" value="TXK71390.1"/>
    <property type="molecule type" value="Genomic_DNA"/>
</dbReference>
<accession>A0AAE5YH68</accession>
<dbReference type="GO" id="GO:0016758">
    <property type="term" value="F:hexosyltransferase activity"/>
    <property type="evidence" value="ECO:0007669"/>
    <property type="project" value="UniProtKB-ARBA"/>
</dbReference>
<name>A0AAE5YH68_9BACT</name>
<organism evidence="2 4">
    <name type="scientific">Campylobacter volucris</name>
    <dbReference type="NCBI Taxonomy" id="1031542"/>
    <lineage>
        <taxon>Bacteria</taxon>
        <taxon>Pseudomonadati</taxon>
        <taxon>Campylobacterota</taxon>
        <taxon>Epsilonproteobacteria</taxon>
        <taxon>Campylobacterales</taxon>
        <taxon>Campylobacteraceae</taxon>
        <taxon>Campylobacter</taxon>
    </lineage>
</organism>
<dbReference type="AlphaFoldDB" id="A0AAE5YH68"/>
<evidence type="ECO:0000313" key="4">
    <source>
        <dbReference type="Proteomes" id="UP000293421"/>
    </source>
</evidence>
<dbReference type="Proteomes" id="UP000321325">
    <property type="component" value="Unassembled WGS sequence"/>
</dbReference>
<dbReference type="InterPro" id="IPR008441">
    <property type="entry name" value="AfumC-like_glycosyl_Trfase"/>
</dbReference>
<evidence type="ECO:0000259" key="1">
    <source>
        <dbReference type="Pfam" id="PF00535"/>
    </source>
</evidence>
<dbReference type="Pfam" id="PF00535">
    <property type="entry name" value="Glycos_transf_2"/>
    <property type="match status" value="1"/>
</dbReference>
<sequence length="731" mass="87722">MNNPLITIIIPIYNVAPYLRECLDSVINQTYKNLDIILVDDASTDESLNIALEYLNKDERIFLISKRNGGLSSARNTGLEFIKGAKLRAFFEDNNEEDIISFTSTHTFEKNTKILKKEDIKLNFVQIQKRYIKTNLENINDFIIQELPNTIIHFLDSDDYLLQDCIELCVKEMIEKDLDICAHNFEKFPKQHFNNTSCFNETFFADKAIKILIKNNLYNFAFAWYGSFKVHILNQYNLRFTHGIYHEDHDFGTILFCLAGSIFYIKKPLMIYRIRENSITNFNKNKFPKQLPKNLNILQPYFSSYEYLREYFRSYCFCLIALNIYNFYIKTNNLDSKEKKFLKKTCNRYNYLYIEKYYPKDYLGFIKLLKLNGYKNLFLTKIYTDIRFILRQPKKINLFLTNKITNKIYFYNSFTKNISQLIPIKSLRRKVRNHIAYKMEHPKVSSYLQINYINPFIKGEIPQFSFEKKYHFKNDKIIWQFWYQGKDQTSLAIQKCFKSIQKHMGDEYTIIILDKDTIKDYLDFPLIIEEKLKNNFFGEKTITFFSDLLRVSLLATYGGIWCDANIFLSEKIPQELCKEDFFAFERSKMKPSKERLDKLVKSGYFSYGYFNWNEDFKVKILNSFLISKPNSKNTQAMKDILMYYWLNEHDKSNFYYFTFQIIFELLKNYNYTNKTYKDMSDIECHLLQFYAKEKFDENLWKSIQNQSFLHKLTHFRTIKKDSMIDKVILQS</sequence>
<keyword evidence="5" id="KW-1185">Reference proteome</keyword>
<dbReference type="CDD" id="cd00761">
    <property type="entry name" value="Glyco_tranf_GTA_type"/>
    <property type="match status" value="1"/>
</dbReference>
<dbReference type="InterPro" id="IPR029044">
    <property type="entry name" value="Nucleotide-diphossugar_trans"/>
</dbReference>
<feature type="domain" description="Glycosyltransferase 2-like" evidence="1">
    <location>
        <begin position="7"/>
        <end position="84"/>
    </location>
</feature>